<feature type="domain" description="Enoyl reductase (ER)" evidence="11">
    <location>
        <begin position="36"/>
        <end position="410"/>
    </location>
</feature>
<dbReference type="InterPro" id="IPR023921">
    <property type="entry name" value="ADH_Zn_actinomycetes"/>
</dbReference>
<organism evidence="12 13">
    <name type="scientific">Mycolicibacterium boenickei</name>
    <dbReference type="NCBI Taxonomy" id="146017"/>
    <lineage>
        <taxon>Bacteria</taxon>
        <taxon>Bacillati</taxon>
        <taxon>Actinomycetota</taxon>
        <taxon>Actinomycetes</taxon>
        <taxon>Mycobacteriales</taxon>
        <taxon>Mycobacteriaceae</taxon>
        <taxon>Mycolicibacterium</taxon>
    </lineage>
</organism>
<dbReference type="PROSITE" id="PS00059">
    <property type="entry name" value="ADH_ZINC"/>
    <property type="match status" value="1"/>
</dbReference>
<evidence type="ECO:0000256" key="9">
    <source>
        <dbReference type="ARBA" id="ARBA00049243"/>
    </source>
</evidence>
<dbReference type="PANTHER" id="PTHR43880:SF12">
    <property type="entry name" value="ALCOHOL DEHYDROGENASE CLASS-3"/>
    <property type="match status" value="1"/>
</dbReference>
<evidence type="ECO:0000313" key="13">
    <source>
        <dbReference type="Proteomes" id="UP000466683"/>
    </source>
</evidence>
<sequence>MGYADTLSLPVARADARNMTELPAKPLKCRGAVLRGVGMDWEIEEITLDPPRTGEVLVRMAVAGICHTDDHFTTGDMVPTPDLVAMYEAVGVPPPDFFPMLGGHEGAGIVEAVGPGVRSVQPGDHVGLSFIAACGICRWCVSGRTYLCDNGALMLAKEMVTDNTVRRHIGDEGLMAMTQLGTFAEYAVLAEESVIKLDESIPFEAASLVSCGVTTGWGSGTVGVGTQPGDTVVVVGTGGVGVNAVQGARAVGANLVIAVDPVDFKRDTAKFFGATDTCPSLEAAIPLVRELTRGLMADRVVLTPSVVTPEMLTPALMLTAKGGTCLMTGVPKFEFSMVPMLLVDMLQNCKTFKGLIYGGMNPRESMPMLLDMYRNGHLKLDELVTRRYRLDQINDAMIDMREGRNIRGIIEYT</sequence>
<name>A0ABN5ZI99_9MYCO</name>
<dbReference type="InterPro" id="IPR020843">
    <property type="entry name" value="ER"/>
</dbReference>
<dbReference type="Pfam" id="PF00107">
    <property type="entry name" value="ADH_zinc_N"/>
    <property type="match status" value="1"/>
</dbReference>
<keyword evidence="13" id="KW-1185">Reference proteome</keyword>
<dbReference type="SUPFAM" id="SSF50129">
    <property type="entry name" value="GroES-like"/>
    <property type="match status" value="2"/>
</dbReference>
<dbReference type="Gene3D" id="3.40.50.720">
    <property type="entry name" value="NAD(P)-binding Rossmann-like Domain"/>
    <property type="match status" value="1"/>
</dbReference>
<evidence type="ECO:0000256" key="3">
    <source>
        <dbReference type="ARBA" id="ARBA00013190"/>
    </source>
</evidence>
<evidence type="ECO:0000259" key="11">
    <source>
        <dbReference type="SMART" id="SM00829"/>
    </source>
</evidence>
<evidence type="ECO:0000256" key="5">
    <source>
        <dbReference type="ARBA" id="ARBA00022833"/>
    </source>
</evidence>
<evidence type="ECO:0000256" key="2">
    <source>
        <dbReference type="ARBA" id="ARBA00008072"/>
    </source>
</evidence>
<dbReference type="InterPro" id="IPR011032">
    <property type="entry name" value="GroES-like_sf"/>
</dbReference>
<dbReference type="NCBIfam" id="TIGR03989">
    <property type="entry name" value="Rxyl_3153"/>
    <property type="match status" value="1"/>
</dbReference>
<keyword evidence="7" id="KW-0520">NAD</keyword>
<evidence type="ECO:0000256" key="10">
    <source>
        <dbReference type="RuleBase" id="RU361277"/>
    </source>
</evidence>
<keyword evidence="5 10" id="KW-0862">Zinc</keyword>
<keyword evidence="4 10" id="KW-0479">Metal-binding</keyword>
<dbReference type="EC" id="1.1.1.1" evidence="3"/>
<dbReference type="PANTHER" id="PTHR43880">
    <property type="entry name" value="ALCOHOL DEHYDROGENASE"/>
    <property type="match status" value="1"/>
</dbReference>
<dbReference type="InterPro" id="IPR013149">
    <property type="entry name" value="ADH-like_C"/>
</dbReference>
<evidence type="ECO:0000256" key="6">
    <source>
        <dbReference type="ARBA" id="ARBA00023002"/>
    </source>
</evidence>
<reference evidence="12 13" key="1">
    <citation type="journal article" date="2019" name="Emerg. Microbes Infect.">
        <title>Comprehensive subspecies identification of 175 nontuberculous mycobacteria species based on 7547 genomic profiles.</title>
        <authorList>
            <person name="Matsumoto Y."/>
            <person name="Kinjo T."/>
            <person name="Motooka D."/>
            <person name="Nabeya D."/>
            <person name="Jung N."/>
            <person name="Uechi K."/>
            <person name="Horii T."/>
            <person name="Iida T."/>
            <person name="Fujita J."/>
            <person name="Nakamura S."/>
        </authorList>
    </citation>
    <scope>NUCLEOTIDE SEQUENCE [LARGE SCALE GENOMIC DNA]</scope>
    <source>
        <strain evidence="12 13">JCM 15653</strain>
    </source>
</reference>
<dbReference type="InterPro" id="IPR002328">
    <property type="entry name" value="ADH_Zn_CS"/>
</dbReference>
<proteinExistence type="inferred from homology"/>
<dbReference type="SUPFAM" id="SSF51735">
    <property type="entry name" value="NAD(P)-binding Rossmann-fold domains"/>
    <property type="match status" value="1"/>
</dbReference>
<dbReference type="InterPro" id="IPR036291">
    <property type="entry name" value="NAD(P)-bd_dom_sf"/>
</dbReference>
<evidence type="ECO:0000256" key="8">
    <source>
        <dbReference type="ARBA" id="ARBA00049164"/>
    </source>
</evidence>
<evidence type="ECO:0000313" key="12">
    <source>
        <dbReference type="EMBL" id="BBX93903.1"/>
    </source>
</evidence>
<dbReference type="SMART" id="SM00829">
    <property type="entry name" value="PKS_ER"/>
    <property type="match status" value="1"/>
</dbReference>
<evidence type="ECO:0000256" key="4">
    <source>
        <dbReference type="ARBA" id="ARBA00022723"/>
    </source>
</evidence>
<comment type="similarity">
    <text evidence="2 10">Belongs to the zinc-containing alcohol dehydrogenase family.</text>
</comment>
<dbReference type="Proteomes" id="UP000466683">
    <property type="component" value="Chromosome"/>
</dbReference>
<comment type="cofactor">
    <cofactor evidence="1 10">
        <name>Zn(2+)</name>
        <dbReference type="ChEBI" id="CHEBI:29105"/>
    </cofactor>
</comment>
<comment type="catalytic activity">
    <reaction evidence="9">
        <text>a primary alcohol + NAD(+) = an aldehyde + NADH + H(+)</text>
        <dbReference type="Rhea" id="RHEA:10736"/>
        <dbReference type="ChEBI" id="CHEBI:15378"/>
        <dbReference type="ChEBI" id="CHEBI:15734"/>
        <dbReference type="ChEBI" id="CHEBI:17478"/>
        <dbReference type="ChEBI" id="CHEBI:57540"/>
        <dbReference type="ChEBI" id="CHEBI:57945"/>
        <dbReference type="EC" id="1.1.1.1"/>
    </reaction>
</comment>
<protein>
    <recommendedName>
        <fullName evidence="3">alcohol dehydrogenase</fullName>
        <ecNumber evidence="3">1.1.1.1</ecNumber>
    </recommendedName>
</protein>
<evidence type="ECO:0000256" key="1">
    <source>
        <dbReference type="ARBA" id="ARBA00001947"/>
    </source>
</evidence>
<dbReference type="EMBL" id="AP022579">
    <property type="protein sequence ID" value="BBX93903.1"/>
    <property type="molecule type" value="Genomic_DNA"/>
</dbReference>
<accession>A0ABN5ZI99</accession>
<dbReference type="InterPro" id="IPR013154">
    <property type="entry name" value="ADH-like_N"/>
</dbReference>
<keyword evidence="6" id="KW-0560">Oxidoreductase</keyword>
<evidence type="ECO:0000256" key="7">
    <source>
        <dbReference type="ARBA" id="ARBA00023027"/>
    </source>
</evidence>
<gene>
    <name evidence="12" type="ORF">MBOE_55520</name>
</gene>
<comment type="catalytic activity">
    <reaction evidence="8">
        <text>a secondary alcohol + NAD(+) = a ketone + NADH + H(+)</text>
        <dbReference type="Rhea" id="RHEA:10740"/>
        <dbReference type="ChEBI" id="CHEBI:15378"/>
        <dbReference type="ChEBI" id="CHEBI:17087"/>
        <dbReference type="ChEBI" id="CHEBI:35681"/>
        <dbReference type="ChEBI" id="CHEBI:57540"/>
        <dbReference type="ChEBI" id="CHEBI:57945"/>
        <dbReference type="EC" id="1.1.1.1"/>
    </reaction>
</comment>
<dbReference type="CDD" id="cd08279">
    <property type="entry name" value="Zn_ADH_class_III"/>
    <property type="match status" value="1"/>
</dbReference>
<dbReference type="Pfam" id="PF08240">
    <property type="entry name" value="ADH_N"/>
    <property type="match status" value="1"/>
</dbReference>
<dbReference type="Gene3D" id="3.90.180.10">
    <property type="entry name" value="Medium-chain alcohol dehydrogenases, catalytic domain"/>
    <property type="match status" value="1"/>
</dbReference>